<protein>
    <submittedName>
        <fullName evidence="3">Uncharacterized protein</fullName>
    </submittedName>
</protein>
<accession>A0A6T1J5I5</accession>
<keyword evidence="1" id="KW-0732">Signal</keyword>
<organism evidence="3">
    <name type="scientific">Alexandrium monilatum</name>
    <dbReference type="NCBI Taxonomy" id="311494"/>
    <lineage>
        <taxon>Eukaryota</taxon>
        <taxon>Sar</taxon>
        <taxon>Alveolata</taxon>
        <taxon>Dinophyceae</taxon>
        <taxon>Gonyaulacales</taxon>
        <taxon>Pyrocystaceae</taxon>
        <taxon>Alexandrium</taxon>
    </lineage>
</organism>
<gene>
    <name evidence="2" type="ORF">AMON00008_LOCUS41206</name>
    <name evidence="3" type="ORF">AMON00008_LOCUS41209</name>
</gene>
<dbReference type="EMBL" id="HBNR01058569">
    <property type="protein sequence ID" value="CAE4626536.1"/>
    <property type="molecule type" value="Transcribed_RNA"/>
</dbReference>
<name>A0A6T1J5I5_9DINO</name>
<proteinExistence type="predicted"/>
<dbReference type="EMBL" id="HBNR01058566">
    <property type="protein sequence ID" value="CAE4626530.1"/>
    <property type="molecule type" value="Transcribed_RNA"/>
</dbReference>
<evidence type="ECO:0000256" key="1">
    <source>
        <dbReference type="SAM" id="SignalP"/>
    </source>
</evidence>
<dbReference type="AlphaFoldDB" id="A0A6T1J5I5"/>
<evidence type="ECO:0000313" key="2">
    <source>
        <dbReference type="EMBL" id="CAE4626530.1"/>
    </source>
</evidence>
<reference evidence="3" key="1">
    <citation type="submission" date="2021-01" db="EMBL/GenBank/DDBJ databases">
        <authorList>
            <person name="Corre E."/>
            <person name="Pelletier E."/>
            <person name="Niang G."/>
            <person name="Scheremetjew M."/>
            <person name="Finn R."/>
            <person name="Kale V."/>
            <person name="Holt S."/>
            <person name="Cochrane G."/>
            <person name="Meng A."/>
            <person name="Brown T."/>
            <person name="Cohen L."/>
        </authorList>
    </citation>
    <scope>NUCLEOTIDE SEQUENCE</scope>
    <source>
        <strain evidence="3">CCMP3105</strain>
    </source>
</reference>
<feature type="chain" id="PRO_5036191593" evidence="1">
    <location>
        <begin position="28"/>
        <end position="497"/>
    </location>
</feature>
<evidence type="ECO:0000313" key="3">
    <source>
        <dbReference type="EMBL" id="CAE4626536.1"/>
    </source>
</evidence>
<sequence>MAFLGSARCCRGALALCSLLAVWPASGADPRFDLLPRAGGGQPFPPVQRMYGAQQKAMAEITEAAREASAVATPRLLALLDSARFRAHLRDCCATSGIAEWPAERLLGTLRDNVYTAELVHNFENGHSGLTLEVLLHNTTNYLPTSWQMIELGYYGKKTAKLGHPASPADAAEEGVYRLQPFSQPHDLPGTYEEASARLQYVALNMLRLDTGNPGFGSVTAVMPPSFWKDAVGAAPIDTGIYTFTCNETYRNTPGAMHLNFFKKMVDCRHDITPGVAGAMDHALLNNHLFLKPFNILGAMFARWYGANESWTNVSKELLGPSYLEADVLASVLYEERGIKLLVGAFVPIFGTPRGRLLQQFAQKKGIALAWALGEAIMDPGKDIPSLQNKTMPSFKAGPRILDLTTSASARLNVSSHGSARCAFEKLWEDVASVRGPNGELAQEKAWALWARAEKELHSSRVALPAPGMCADWDACIGTLLTGECVCYRSTTADIVV</sequence>
<feature type="signal peptide" evidence="1">
    <location>
        <begin position="1"/>
        <end position="27"/>
    </location>
</feature>